<accession>A0A512N6N5</accession>
<dbReference type="Proteomes" id="UP000321058">
    <property type="component" value="Unassembled WGS sequence"/>
</dbReference>
<name>A0A512N6N5_9HYPH</name>
<proteinExistence type="predicted"/>
<organism evidence="1 2">
    <name type="scientific">Reyranella soli</name>
    <dbReference type="NCBI Taxonomy" id="1230389"/>
    <lineage>
        <taxon>Bacteria</taxon>
        <taxon>Pseudomonadati</taxon>
        <taxon>Pseudomonadota</taxon>
        <taxon>Alphaproteobacteria</taxon>
        <taxon>Hyphomicrobiales</taxon>
        <taxon>Reyranellaceae</taxon>
        <taxon>Reyranella</taxon>
    </lineage>
</organism>
<protein>
    <recommendedName>
        <fullName evidence="3">BrnT family toxin</fullName>
    </recommendedName>
</protein>
<dbReference type="Gene3D" id="3.10.450.530">
    <property type="entry name" value="Ribonuclease toxin, BrnT, of type II toxin-antitoxin system"/>
    <property type="match status" value="1"/>
</dbReference>
<evidence type="ECO:0000313" key="2">
    <source>
        <dbReference type="Proteomes" id="UP000321058"/>
    </source>
</evidence>
<gene>
    <name evidence="1" type="ORF">RSO01_18180</name>
</gene>
<dbReference type="InterPro" id="IPR038573">
    <property type="entry name" value="BrnT_sf"/>
</dbReference>
<comment type="caution">
    <text evidence="1">The sequence shown here is derived from an EMBL/GenBank/DDBJ whole genome shotgun (WGS) entry which is preliminary data.</text>
</comment>
<dbReference type="AlphaFoldDB" id="A0A512N6N5"/>
<dbReference type="EMBL" id="BKAJ01000031">
    <property type="protein sequence ID" value="GEP54652.1"/>
    <property type="molecule type" value="Genomic_DNA"/>
</dbReference>
<sequence>MTPFEWDERKWAANLAKHGVDFELAKLIFEGPTLEGPDETIAATMVSGALAPSVRPKASCCSWSADGAAGDAV</sequence>
<reference evidence="1 2" key="1">
    <citation type="submission" date="2019-07" db="EMBL/GenBank/DDBJ databases">
        <title>Whole genome shotgun sequence of Reyranella soli NBRC 108950.</title>
        <authorList>
            <person name="Hosoyama A."/>
            <person name="Uohara A."/>
            <person name="Ohji S."/>
            <person name="Ichikawa N."/>
        </authorList>
    </citation>
    <scope>NUCLEOTIDE SEQUENCE [LARGE SCALE GENOMIC DNA]</scope>
    <source>
        <strain evidence="1 2">NBRC 108950</strain>
    </source>
</reference>
<evidence type="ECO:0000313" key="1">
    <source>
        <dbReference type="EMBL" id="GEP54652.1"/>
    </source>
</evidence>
<keyword evidence="2" id="KW-1185">Reference proteome</keyword>
<evidence type="ECO:0008006" key="3">
    <source>
        <dbReference type="Google" id="ProtNLM"/>
    </source>
</evidence>